<evidence type="ECO:0000259" key="10">
    <source>
        <dbReference type="SMART" id="SM00836"/>
    </source>
</evidence>
<organism evidence="12 13">
    <name type="scientific">Ornatilinea apprima</name>
    <dbReference type="NCBI Taxonomy" id="1134406"/>
    <lineage>
        <taxon>Bacteria</taxon>
        <taxon>Bacillati</taxon>
        <taxon>Chloroflexota</taxon>
        <taxon>Anaerolineae</taxon>
        <taxon>Anaerolineales</taxon>
        <taxon>Anaerolineaceae</taxon>
        <taxon>Ornatilinea</taxon>
    </lineage>
</organism>
<dbReference type="GO" id="GO:0005524">
    <property type="term" value="F:ATP binding"/>
    <property type="evidence" value="ECO:0007669"/>
    <property type="project" value="UniProtKB-UniRule"/>
</dbReference>
<dbReference type="SUPFAM" id="SSF47323">
    <property type="entry name" value="Anticodon-binding domain of a subclass of class I aminoacyl-tRNA synthetases"/>
    <property type="match status" value="1"/>
</dbReference>
<dbReference type="Gene3D" id="3.30.1360.70">
    <property type="entry name" value="Arginyl tRNA synthetase N-terminal domain"/>
    <property type="match status" value="1"/>
</dbReference>
<dbReference type="CDD" id="cd07956">
    <property type="entry name" value="Anticodon_Ia_Arg"/>
    <property type="match status" value="1"/>
</dbReference>
<dbReference type="SMART" id="SM01016">
    <property type="entry name" value="Arg_tRNA_synt_N"/>
    <property type="match status" value="1"/>
</dbReference>
<proteinExistence type="inferred from homology"/>
<comment type="subcellular location">
    <subcellularLocation>
        <location evidence="8">Cytoplasm</location>
    </subcellularLocation>
</comment>
<keyword evidence="8" id="KW-0963">Cytoplasm</keyword>
<comment type="subunit">
    <text evidence="8">Monomer.</text>
</comment>
<dbReference type="PANTHER" id="PTHR11956">
    <property type="entry name" value="ARGINYL-TRNA SYNTHETASE"/>
    <property type="match status" value="1"/>
</dbReference>
<evidence type="ECO:0000256" key="6">
    <source>
        <dbReference type="ARBA" id="ARBA00023146"/>
    </source>
</evidence>
<dbReference type="InterPro" id="IPR036695">
    <property type="entry name" value="Arg-tRNA-synth_N_sf"/>
</dbReference>
<name>A0A0P6XSW1_9CHLR</name>
<accession>A0A0P6XSW1</accession>
<dbReference type="Proteomes" id="UP000050417">
    <property type="component" value="Unassembled WGS sequence"/>
</dbReference>
<dbReference type="InterPro" id="IPR014729">
    <property type="entry name" value="Rossmann-like_a/b/a_fold"/>
</dbReference>
<evidence type="ECO:0000313" key="12">
    <source>
        <dbReference type="EMBL" id="KPL76006.1"/>
    </source>
</evidence>
<dbReference type="InterPro" id="IPR035684">
    <property type="entry name" value="ArgRS_core"/>
</dbReference>
<dbReference type="CDD" id="cd00671">
    <property type="entry name" value="ArgRS_core"/>
    <property type="match status" value="1"/>
</dbReference>
<dbReference type="Pfam" id="PF05746">
    <property type="entry name" value="DALR_1"/>
    <property type="match status" value="1"/>
</dbReference>
<evidence type="ECO:0000256" key="2">
    <source>
        <dbReference type="ARBA" id="ARBA00022598"/>
    </source>
</evidence>
<keyword evidence="3 8" id="KW-0547">Nucleotide-binding</keyword>
<evidence type="ECO:0000256" key="5">
    <source>
        <dbReference type="ARBA" id="ARBA00022917"/>
    </source>
</evidence>
<dbReference type="GO" id="GO:0004814">
    <property type="term" value="F:arginine-tRNA ligase activity"/>
    <property type="evidence" value="ECO:0007669"/>
    <property type="project" value="UniProtKB-UniRule"/>
</dbReference>
<dbReference type="InterPro" id="IPR008909">
    <property type="entry name" value="DALR_anticod-bd"/>
</dbReference>
<dbReference type="SUPFAM" id="SSF55190">
    <property type="entry name" value="Arginyl-tRNA synthetase (ArgRS), N-terminal 'additional' domain"/>
    <property type="match status" value="1"/>
</dbReference>
<evidence type="ECO:0000256" key="9">
    <source>
        <dbReference type="RuleBase" id="RU363038"/>
    </source>
</evidence>
<reference evidence="12 13" key="1">
    <citation type="submission" date="2015-07" db="EMBL/GenBank/DDBJ databases">
        <title>Genome sequence of Ornatilinea apprima DSM 23815.</title>
        <authorList>
            <person name="Hemp J."/>
            <person name="Ward L.M."/>
            <person name="Pace L.A."/>
            <person name="Fischer W.W."/>
        </authorList>
    </citation>
    <scope>NUCLEOTIDE SEQUENCE [LARGE SCALE GENOMIC DNA]</scope>
    <source>
        <strain evidence="12 13">P3M-1</strain>
    </source>
</reference>
<dbReference type="OrthoDB" id="9805987at2"/>
<dbReference type="InterPro" id="IPR009080">
    <property type="entry name" value="tRNAsynth_Ia_anticodon-bd"/>
</dbReference>
<dbReference type="Pfam" id="PF00750">
    <property type="entry name" value="tRNA-synt_1d"/>
    <property type="match status" value="1"/>
</dbReference>
<evidence type="ECO:0000256" key="1">
    <source>
        <dbReference type="ARBA" id="ARBA00005594"/>
    </source>
</evidence>
<comment type="similarity">
    <text evidence="1 8 9">Belongs to the class-I aminoacyl-tRNA synthetase family.</text>
</comment>
<dbReference type="AlphaFoldDB" id="A0A0P6XSW1"/>
<evidence type="ECO:0000256" key="3">
    <source>
        <dbReference type="ARBA" id="ARBA00022741"/>
    </source>
</evidence>
<evidence type="ECO:0000259" key="11">
    <source>
        <dbReference type="SMART" id="SM01016"/>
    </source>
</evidence>
<sequence length="585" mass="66519">MFIAEQNSIEEKIIAYCQSHNLPRPDVQWKYIPFSGHWGISTSFFSLASQEGKEKGVKINVAQRAQEIAEQVAAYLGSPQGFEKIETVRGYLNLYFSTGEYTQRIIDTVLDEREKFGYGESKHERVMVEFSQPNTHKAFHVGHLRNVILGDSVCNILEAAGYDVVRSNYIGDIGLHVIKWLWNYTKNHAGEEPDQDVTRWMGNIYAEADRYYEDPAVEAEVRALFGRWSRRDPEVTALWQKTRDWSMQGFNQVYDLLGVRFDHFYFESEVEDSGVELVDGLIEKGLARDERPKGAVIIPLDEILGLEETYRVLVILRSDGTSLYATKDIPLAIKKFEQYHLDRSVYVIDVRQSLYMQQIFKTLELMGYEWASRLHHLAYEIVNLPGNVTMSSRDGTVVLLEDLIKEATGRALEIVKEKNAGLSAENQTKIAQAVALGAIKYSMLSRDNTKIVTFDWNAALDFNGQAAPYIQYAYVRANSILKKVEGDLPGSFAPTYELAPVEVELINVISKLPNEIQRSAKEMRPLLISNIAFELAKAFNDFYNQCPVLQAEPEIRDMRLRLVAAARQAIANCLRLLGIQAPDVM</sequence>
<feature type="short sequence motif" description="'HIGH' region" evidence="8">
    <location>
        <begin position="133"/>
        <end position="143"/>
    </location>
</feature>
<dbReference type="HAMAP" id="MF_00123">
    <property type="entry name" value="Arg_tRNA_synth"/>
    <property type="match status" value="1"/>
</dbReference>
<keyword evidence="5 8" id="KW-0648">Protein biosynthesis</keyword>
<evidence type="ECO:0000313" key="13">
    <source>
        <dbReference type="Proteomes" id="UP000050417"/>
    </source>
</evidence>
<evidence type="ECO:0000256" key="4">
    <source>
        <dbReference type="ARBA" id="ARBA00022840"/>
    </source>
</evidence>
<dbReference type="PRINTS" id="PR01038">
    <property type="entry name" value="TRNASYNTHARG"/>
</dbReference>
<dbReference type="SMART" id="SM00836">
    <property type="entry name" value="DALR_1"/>
    <property type="match status" value="1"/>
</dbReference>
<feature type="domain" description="DALR anticodon binding" evidence="10">
    <location>
        <begin position="470"/>
        <end position="585"/>
    </location>
</feature>
<dbReference type="NCBIfam" id="TIGR00456">
    <property type="entry name" value="argS"/>
    <property type="match status" value="1"/>
</dbReference>
<dbReference type="Gene3D" id="3.40.50.620">
    <property type="entry name" value="HUPs"/>
    <property type="match status" value="1"/>
</dbReference>
<comment type="caution">
    <text evidence="12">The sequence shown here is derived from an EMBL/GenBank/DDBJ whole genome shotgun (WGS) entry which is preliminary data.</text>
</comment>
<comment type="catalytic activity">
    <reaction evidence="7 8">
        <text>tRNA(Arg) + L-arginine + ATP = L-arginyl-tRNA(Arg) + AMP + diphosphate</text>
        <dbReference type="Rhea" id="RHEA:20301"/>
        <dbReference type="Rhea" id="RHEA-COMP:9658"/>
        <dbReference type="Rhea" id="RHEA-COMP:9673"/>
        <dbReference type="ChEBI" id="CHEBI:30616"/>
        <dbReference type="ChEBI" id="CHEBI:32682"/>
        <dbReference type="ChEBI" id="CHEBI:33019"/>
        <dbReference type="ChEBI" id="CHEBI:78442"/>
        <dbReference type="ChEBI" id="CHEBI:78513"/>
        <dbReference type="ChEBI" id="CHEBI:456215"/>
        <dbReference type="EC" id="6.1.1.19"/>
    </reaction>
</comment>
<dbReference type="STRING" id="1134406.ADN00_11625"/>
<keyword evidence="4 8" id="KW-0067">ATP-binding</keyword>
<dbReference type="GO" id="GO:0006420">
    <property type="term" value="P:arginyl-tRNA aminoacylation"/>
    <property type="evidence" value="ECO:0007669"/>
    <property type="project" value="UniProtKB-UniRule"/>
</dbReference>
<keyword evidence="6 8" id="KW-0030">Aminoacyl-tRNA synthetase</keyword>
<dbReference type="PATRIC" id="fig|1134406.4.peg.3800"/>
<dbReference type="GO" id="GO:0005737">
    <property type="term" value="C:cytoplasm"/>
    <property type="evidence" value="ECO:0007669"/>
    <property type="project" value="UniProtKB-SubCell"/>
</dbReference>
<dbReference type="Gene3D" id="1.10.730.10">
    <property type="entry name" value="Isoleucyl-tRNA Synthetase, Domain 1"/>
    <property type="match status" value="1"/>
</dbReference>
<dbReference type="EC" id="6.1.1.19" evidence="8"/>
<evidence type="ECO:0000256" key="7">
    <source>
        <dbReference type="ARBA" id="ARBA00049339"/>
    </source>
</evidence>
<dbReference type="InterPro" id="IPR005148">
    <property type="entry name" value="Arg-tRNA-synth_N"/>
</dbReference>
<dbReference type="SUPFAM" id="SSF52374">
    <property type="entry name" value="Nucleotidylyl transferase"/>
    <property type="match status" value="1"/>
</dbReference>
<keyword evidence="13" id="KW-1185">Reference proteome</keyword>
<keyword evidence="2 8" id="KW-0436">Ligase</keyword>
<dbReference type="PANTHER" id="PTHR11956:SF5">
    <property type="entry name" value="ARGININE--TRNA LIGASE, CYTOPLASMIC"/>
    <property type="match status" value="1"/>
</dbReference>
<dbReference type="EMBL" id="LGCL01000026">
    <property type="protein sequence ID" value="KPL76006.1"/>
    <property type="molecule type" value="Genomic_DNA"/>
</dbReference>
<dbReference type="InterPro" id="IPR001278">
    <property type="entry name" value="Arg-tRNA-ligase"/>
</dbReference>
<evidence type="ECO:0000256" key="8">
    <source>
        <dbReference type="HAMAP-Rule" id="MF_00123"/>
    </source>
</evidence>
<gene>
    <name evidence="8" type="primary">argS</name>
    <name evidence="12" type="ORF">ADN00_11625</name>
</gene>
<protein>
    <recommendedName>
        <fullName evidence="8">Arginine--tRNA ligase</fullName>
        <ecNumber evidence="8">6.1.1.19</ecNumber>
    </recommendedName>
    <alternativeName>
        <fullName evidence="8">Arginyl-tRNA synthetase</fullName>
        <shortName evidence="8">ArgRS</shortName>
    </alternativeName>
</protein>
<dbReference type="RefSeq" id="WP_075063185.1">
    <property type="nucleotide sequence ID" value="NZ_LGCL01000026.1"/>
</dbReference>
<feature type="domain" description="Arginyl tRNA synthetase N-terminal" evidence="11">
    <location>
        <begin position="7"/>
        <end position="96"/>
    </location>
</feature>